<evidence type="ECO:0000313" key="12">
    <source>
        <dbReference type="Proteomes" id="UP001320245"/>
    </source>
</evidence>
<keyword evidence="4 8" id="KW-0812">Transmembrane</keyword>
<organism evidence="11 12">
    <name type="scientific">Cytospora paraplurivora</name>
    <dbReference type="NCBI Taxonomy" id="2898453"/>
    <lineage>
        <taxon>Eukaryota</taxon>
        <taxon>Fungi</taxon>
        <taxon>Dikarya</taxon>
        <taxon>Ascomycota</taxon>
        <taxon>Pezizomycotina</taxon>
        <taxon>Sordariomycetes</taxon>
        <taxon>Sordariomycetidae</taxon>
        <taxon>Diaporthales</taxon>
        <taxon>Cytosporaceae</taxon>
        <taxon>Cytospora</taxon>
    </lineage>
</organism>
<feature type="chain" id="PRO_5042670937" description="Dolichyl-diphosphooligosaccharide--protein glycosyltransferase subunit WBP1" evidence="8">
    <location>
        <begin position="19"/>
        <end position="465"/>
    </location>
</feature>
<keyword evidence="5 8" id="KW-0256">Endoplasmic reticulum</keyword>
<comment type="subcellular location">
    <subcellularLocation>
        <location evidence="8">Endoplasmic reticulum membrane</location>
        <topology evidence="8">Single-pass type I membrane protein</topology>
    </subcellularLocation>
    <subcellularLocation>
        <location evidence="1">Membrane</location>
        <topology evidence="1">Single-pass type I membrane protein</topology>
    </subcellularLocation>
</comment>
<evidence type="ECO:0000256" key="6">
    <source>
        <dbReference type="ARBA" id="ARBA00022989"/>
    </source>
</evidence>
<evidence type="ECO:0000256" key="2">
    <source>
        <dbReference type="ARBA" id="ARBA00004922"/>
    </source>
</evidence>
<dbReference type="GO" id="GO:0016740">
    <property type="term" value="F:transferase activity"/>
    <property type="evidence" value="ECO:0007669"/>
    <property type="project" value="UniProtKB-KW"/>
</dbReference>
<feature type="domain" description="OST48 middle" evidence="10">
    <location>
        <begin position="310"/>
        <end position="453"/>
    </location>
</feature>
<dbReference type="AlphaFoldDB" id="A0AAN9U0G8"/>
<keyword evidence="12" id="KW-1185">Reference proteome</keyword>
<evidence type="ECO:0000313" key="11">
    <source>
        <dbReference type="EMBL" id="KAK7734739.1"/>
    </source>
</evidence>
<evidence type="ECO:0000256" key="8">
    <source>
        <dbReference type="RuleBase" id="RU361142"/>
    </source>
</evidence>
<comment type="caution">
    <text evidence="11">The sequence shown here is derived from an EMBL/GenBank/DDBJ whole genome shotgun (WGS) entry which is preliminary data.</text>
</comment>
<dbReference type="Pfam" id="PF03345">
    <property type="entry name" value="OST48_N"/>
    <property type="match status" value="1"/>
</dbReference>
<dbReference type="InterPro" id="IPR055459">
    <property type="entry name" value="OST48_MD"/>
</dbReference>
<evidence type="ECO:0000256" key="7">
    <source>
        <dbReference type="ARBA" id="ARBA00023136"/>
    </source>
</evidence>
<sequence length="465" mass="52129">MKLLLSSLLLFLVAVAHAASSTGSRLLTVWEDVEDRKLYSKFVGDLEKRGYTIDHKTPKQEDLRLEYLGERTYDHVIIFPTKSKGLGPNLTAKLLLDFLNAGGNILLALSATQPVPTALNALLLELDIQIPAERTGLVVDHFNYDADTAADHHDVVLVPTPGRYRPGTKNYFGSGGRSDLLAVPRAVGHVLGNGPLLAPILKAPRTAYLYNQKDQAEVVDDVFAAGEQLSLVSAFQARNSARFTVAGSAELFQDRWFDAKVRRPADKEAVKAWNEQFARRLTGWTFHEIGHLRVNYIEHHLAEEGPLANISNPEIYRVNNNVTYEISLSEWVWDKWLAFKVPEDDALQLEFSLLSPLHRLPLDEARRASTGAEGVYRATFTVPDHHGVFNFLTNYKRPFLSNVEEKRTVTVRHLAHNEFPFSYEIPAAWPYLASIGVVAVGWLAFVAVWIFSKPVRQAGDVKKKQ</sequence>
<dbReference type="InterPro" id="IPR055457">
    <property type="entry name" value="OST48_N"/>
</dbReference>
<dbReference type="Pfam" id="PF23358">
    <property type="entry name" value="OST48_MD"/>
    <property type="match status" value="1"/>
</dbReference>
<keyword evidence="6 8" id="KW-1133">Transmembrane helix</keyword>
<evidence type="ECO:0000256" key="1">
    <source>
        <dbReference type="ARBA" id="ARBA00004479"/>
    </source>
</evidence>
<dbReference type="InterPro" id="IPR005013">
    <property type="entry name" value="DDOST_48_kDa_subunit"/>
</dbReference>
<evidence type="ECO:0000259" key="10">
    <source>
        <dbReference type="Pfam" id="PF23358"/>
    </source>
</evidence>
<accession>A0AAN9U0G8</accession>
<evidence type="ECO:0000256" key="5">
    <source>
        <dbReference type="ARBA" id="ARBA00022824"/>
    </source>
</evidence>
<comment type="subunit">
    <text evidence="8">Component of the oligosaccharyltransferase (OST) complex.</text>
</comment>
<comment type="pathway">
    <text evidence="2 8">Protein modification; protein glycosylation.</text>
</comment>
<feature type="signal peptide" evidence="8">
    <location>
        <begin position="1"/>
        <end position="18"/>
    </location>
</feature>
<dbReference type="Proteomes" id="UP001320245">
    <property type="component" value="Unassembled WGS sequence"/>
</dbReference>
<dbReference type="PANTHER" id="PTHR10830">
    <property type="entry name" value="DOLICHYL-DIPHOSPHOOLIGOSACCHARIDE--PROTEIN GLYCOSYLTRANSFERASE 48 KDA SUBUNIT"/>
    <property type="match status" value="1"/>
</dbReference>
<dbReference type="GO" id="GO:0018279">
    <property type="term" value="P:protein N-linked glycosylation via asparagine"/>
    <property type="evidence" value="ECO:0007669"/>
    <property type="project" value="UniProtKB-UniRule"/>
</dbReference>
<keyword evidence="7 8" id="KW-0472">Membrane</keyword>
<comment type="function">
    <text evidence="8">Subunit of the oligosaccharyl transferase (OST) complex that catalyzes the initial transfer of a defined glycan (Glc(3)Man(9)GlcNAc(2) in eukaryotes) from the lipid carrier dolichol-pyrophosphate to an asparagine residue within an Asn-X-Ser/Thr consensus motif in nascent polypeptide chains, the first step in protein N-glycosylation. N-glycosylation occurs cotranslationally and the complex associates with the Sec61 complex at the channel-forming translocon complex that mediates protein translocation across the endoplasmic reticulum (ER).</text>
</comment>
<keyword evidence="8" id="KW-0732">Signal</keyword>
<dbReference type="GO" id="GO:0008250">
    <property type="term" value="C:oligosaccharyltransferase complex"/>
    <property type="evidence" value="ECO:0007669"/>
    <property type="project" value="TreeGrafter"/>
</dbReference>
<evidence type="ECO:0000259" key="9">
    <source>
        <dbReference type="Pfam" id="PF03345"/>
    </source>
</evidence>
<proteinExistence type="inferred from homology"/>
<feature type="transmembrane region" description="Helical" evidence="8">
    <location>
        <begin position="428"/>
        <end position="452"/>
    </location>
</feature>
<keyword evidence="11" id="KW-0808">Transferase</keyword>
<evidence type="ECO:0000256" key="3">
    <source>
        <dbReference type="ARBA" id="ARBA00008743"/>
    </source>
</evidence>
<dbReference type="PANTHER" id="PTHR10830:SF0">
    <property type="entry name" value="DOLICHYL-DIPHOSPHOOLIGOSACCHARIDE--PROTEIN GLYCOSYLTRANSFERASE 48 KDA SUBUNIT"/>
    <property type="match status" value="1"/>
</dbReference>
<evidence type="ECO:0000256" key="4">
    <source>
        <dbReference type="ARBA" id="ARBA00022692"/>
    </source>
</evidence>
<gene>
    <name evidence="11" type="primary">WBP1</name>
    <name evidence="11" type="ORF">SLS53_007845</name>
</gene>
<name>A0AAN9U0G8_9PEZI</name>
<comment type="similarity">
    <text evidence="3 8">Belongs to the DDOST 48 kDa subunit family.</text>
</comment>
<protein>
    <recommendedName>
        <fullName evidence="8">Dolichyl-diphosphooligosaccharide--protein glycosyltransferase subunit WBP1</fullName>
        <shortName evidence="8">Oligosaccharyl transferase subunit WBP1</shortName>
    </recommendedName>
</protein>
<reference evidence="11 12" key="1">
    <citation type="journal article" date="2023" name="PLoS ONE">
        <title>Cytospora paraplurivora sp. nov. isolated from orchards with fruit tree decline syndrome in Ontario, Canada.</title>
        <authorList>
            <person name="Ilyukhin E."/>
            <person name="Nguyen H.D.T."/>
            <person name="Castle A.J."/>
            <person name="Ellouze W."/>
        </authorList>
    </citation>
    <scope>NUCLEOTIDE SEQUENCE [LARGE SCALE GENOMIC DNA]</scope>
    <source>
        <strain evidence="11 12">FDS-564</strain>
    </source>
</reference>
<feature type="domain" description="OST48 N-terminal" evidence="9">
    <location>
        <begin position="25"/>
        <end position="285"/>
    </location>
</feature>
<dbReference type="EMBL" id="JAJSPL020000042">
    <property type="protein sequence ID" value="KAK7734739.1"/>
    <property type="molecule type" value="Genomic_DNA"/>
</dbReference>